<accession>A0ABU1U7B1</accession>
<sequence>MTQAPHGARFGHVNVIATDWRRLADFYERVFGCQLVPPERDYGGSDLERGTAVPRATLRGVHMRLPGHGDTGPTLEIYTYGENVAGGEPAANRIGWGHIAFVVDDVSAARETVRENGGADVGEIVTLQTADGRRVTWCYVSDPEGNLVELQSWSNPS</sequence>
<keyword evidence="1" id="KW-0479">Metal-binding</keyword>
<dbReference type="RefSeq" id="WP_310049986.1">
    <property type="nucleotide sequence ID" value="NZ_JAVDVQ010000001.1"/>
</dbReference>
<evidence type="ECO:0000313" key="3">
    <source>
        <dbReference type="EMBL" id="MDR7081078.1"/>
    </source>
</evidence>
<dbReference type="Pfam" id="PF00903">
    <property type="entry name" value="Glyoxalase"/>
    <property type="match status" value="1"/>
</dbReference>
<gene>
    <name evidence="3" type="ORF">J2X01_000347</name>
</gene>
<dbReference type="EMBL" id="JAVDVQ010000001">
    <property type="protein sequence ID" value="MDR7081078.1"/>
    <property type="molecule type" value="Genomic_DNA"/>
</dbReference>
<dbReference type="PANTHER" id="PTHR43048">
    <property type="entry name" value="METHYLMALONYL-COA EPIMERASE"/>
    <property type="match status" value="1"/>
</dbReference>
<dbReference type="Gene3D" id="3.10.180.10">
    <property type="entry name" value="2,3-Dihydroxybiphenyl 1,2-Dioxygenase, domain 1"/>
    <property type="match status" value="1"/>
</dbReference>
<dbReference type="InterPro" id="IPR004360">
    <property type="entry name" value="Glyas_Fos-R_dOase_dom"/>
</dbReference>
<comment type="caution">
    <text evidence="3">The sequence shown here is derived from an EMBL/GenBank/DDBJ whole genome shotgun (WGS) entry which is preliminary data.</text>
</comment>
<reference evidence="3 4" key="1">
    <citation type="submission" date="2023-07" db="EMBL/GenBank/DDBJ databases">
        <title>Sorghum-associated microbial communities from plants grown in Nebraska, USA.</title>
        <authorList>
            <person name="Schachtman D."/>
        </authorList>
    </citation>
    <scope>NUCLEOTIDE SEQUENCE [LARGE SCALE GENOMIC DNA]</scope>
    <source>
        <strain evidence="3 4">BE167</strain>
    </source>
</reference>
<keyword evidence="4" id="KW-1185">Reference proteome</keyword>
<name>A0ABU1U7B1_9MICC</name>
<dbReference type="InterPro" id="IPR029068">
    <property type="entry name" value="Glyas_Bleomycin-R_OHBP_Dase"/>
</dbReference>
<protein>
    <submittedName>
        <fullName evidence="3">Catechol 2,3-dioxygenase-like lactoylglutathione lyase family enzyme</fullName>
    </submittedName>
</protein>
<dbReference type="InterPro" id="IPR037523">
    <property type="entry name" value="VOC_core"/>
</dbReference>
<organism evidence="3 4">
    <name type="scientific">Arthrobacter ginsengisoli</name>
    <dbReference type="NCBI Taxonomy" id="1356565"/>
    <lineage>
        <taxon>Bacteria</taxon>
        <taxon>Bacillati</taxon>
        <taxon>Actinomycetota</taxon>
        <taxon>Actinomycetes</taxon>
        <taxon>Micrococcales</taxon>
        <taxon>Micrococcaceae</taxon>
        <taxon>Arthrobacter</taxon>
    </lineage>
</organism>
<evidence type="ECO:0000313" key="4">
    <source>
        <dbReference type="Proteomes" id="UP001252243"/>
    </source>
</evidence>
<dbReference type="InterPro" id="IPR051785">
    <property type="entry name" value="MMCE/EMCE_epimerase"/>
</dbReference>
<feature type="domain" description="VOC" evidence="2">
    <location>
        <begin position="9"/>
        <end position="153"/>
    </location>
</feature>
<evidence type="ECO:0000259" key="2">
    <source>
        <dbReference type="PROSITE" id="PS51819"/>
    </source>
</evidence>
<dbReference type="PANTHER" id="PTHR43048:SF5">
    <property type="entry name" value="BLR5325 PROTEIN"/>
    <property type="match status" value="1"/>
</dbReference>
<dbReference type="Proteomes" id="UP001252243">
    <property type="component" value="Unassembled WGS sequence"/>
</dbReference>
<proteinExistence type="predicted"/>
<dbReference type="PROSITE" id="PS51819">
    <property type="entry name" value="VOC"/>
    <property type="match status" value="1"/>
</dbReference>
<dbReference type="SUPFAM" id="SSF54593">
    <property type="entry name" value="Glyoxalase/Bleomycin resistance protein/Dihydroxybiphenyl dioxygenase"/>
    <property type="match status" value="1"/>
</dbReference>
<evidence type="ECO:0000256" key="1">
    <source>
        <dbReference type="ARBA" id="ARBA00022723"/>
    </source>
</evidence>